<dbReference type="PROSITE" id="PS00344">
    <property type="entry name" value="GATA_ZN_FINGER_1"/>
    <property type="match status" value="2"/>
</dbReference>
<keyword evidence="2" id="KW-0479">Metal-binding</keyword>
<evidence type="ECO:0000256" key="9">
    <source>
        <dbReference type="PROSITE-ProRule" id="PRU00094"/>
    </source>
</evidence>
<comment type="caution">
    <text evidence="12">The sequence shown here is derived from an EMBL/GenBank/DDBJ whole genome shotgun (WGS) entry which is preliminary data.</text>
</comment>
<evidence type="ECO:0000256" key="10">
    <source>
        <dbReference type="SAM" id="MobiDB-lite"/>
    </source>
</evidence>
<evidence type="ECO:0000313" key="13">
    <source>
        <dbReference type="Proteomes" id="UP001165063"/>
    </source>
</evidence>
<keyword evidence="5" id="KW-0862">Zinc</keyword>
<dbReference type="FunFam" id="3.30.50.10:FF:000039">
    <property type="entry name" value="Siderophore transcription factor SreA"/>
    <property type="match status" value="1"/>
</dbReference>
<dbReference type="InterPro" id="IPR013088">
    <property type="entry name" value="Znf_NHR/GATA"/>
</dbReference>
<dbReference type="AlphaFoldDB" id="A0A9W6WJN2"/>
<accession>A0A9W6WJN2</accession>
<dbReference type="GO" id="GO:0005634">
    <property type="term" value="C:nucleus"/>
    <property type="evidence" value="ECO:0007669"/>
    <property type="project" value="UniProtKB-SubCell"/>
</dbReference>
<reference evidence="12" key="1">
    <citation type="submission" date="2023-04" db="EMBL/GenBank/DDBJ databases">
        <title>Ambrosiozyma monospora NBRC 1965.</title>
        <authorList>
            <person name="Ichikawa N."/>
            <person name="Sato H."/>
            <person name="Tonouchi N."/>
        </authorList>
    </citation>
    <scope>NUCLEOTIDE SEQUENCE</scope>
    <source>
        <strain evidence="12">NBRC 1965</strain>
    </source>
</reference>
<dbReference type="OrthoDB" id="515401at2759"/>
<name>A0A9W6WJN2_AMBMO</name>
<evidence type="ECO:0000259" key="11">
    <source>
        <dbReference type="PROSITE" id="PS50114"/>
    </source>
</evidence>
<dbReference type="SUPFAM" id="SSF57716">
    <property type="entry name" value="Glucocorticoid receptor-like (DNA-binding domain)"/>
    <property type="match status" value="2"/>
</dbReference>
<gene>
    <name evidence="12" type="ORF">Amon01_000968200</name>
</gene>
<dbReference type="InterPro" id="IPR039355">
    <property type="entry name" value="Transcription_factor_GATA"/>
</dbReference>
<feature type="compositionally biased region" description="Polar residues" evidence="10">
    <location>
        <begin position="272"/>
        <end position="283"/>
    </location>
</feature>
<evidence type="ECO:0000256" key="2">
    <source>
        <dbReference type="ARBA" id="ARBA00022723"/>
    </source>
</evidence>
<dbReference type="InterPro" id="IPR000679">
    <property type="entry name" value="Znf_GATA"/>
</dbReference>
<feature type="compositionally biased region" description="Low complexity" evidence="10">
    <location>
        <begin position="49"/>
        <end position="70"/>
    </location>
</feature>
<dbReference type="GO" id="GO:0008270">
    <property type="term" value="F:zinc ion binding"/>
    <property type="evidence" value="ECO:0007669"/>
    <property type="project" value="UniProtKB-KW"/>
</dbReference>
<keyword evidence="4 9" id="KW-0863">Zinc-finger</keyword>
<dbReference type="GO" id="GO:0045944">
    <property type="term" value="P:positive regulation of transcription by RNA polymerase II"/>
    <property type="evidence" value="ECO:0007669"/>
    <property type="project" value="TreeGrafter"/>
</dbReference>
<evidence type="ECO:0000256" key="3">
    <source>
        <dbReference type="ARBA" id="ARBA00022737"/>
    </source>
</evidence>
<comment type="subcellular location">
    <subcellularLocation>
        <location evidence="1">Nucleus</location>
    </subcellularLocation>
</comment>
<dbReference type="PANTHER" id="PTHR10071">
    <property type="entry name" value="TRANSCRIPTION FACTOR GATA FAMILY MEMBER"/>
    <property type="match status" value="1"/>
</dbReference>
<organism evidence="12 13">
    <name type="scientific">Ambrosiozyma monospora</name>
    <name type="common">Yeast</name>
    <name type="synonym">Endomycopsis monosporus</name>
    <dbReference type="NCBI Taxonomy" id="43982"/>
    <lineage>
        <taxon>Eukaryota</taxon>
        <taxon>Fungi</taxon>
        <taxon>Dikarya</taxon>
        <taxon>Ascomycota</taxon>
        <taxon>Saccharomycotina</taxon>
        <taxon>Pichiomycetes</taxon>
        <taxon>Pichiales</taxon>
        <taxon>Pichiaceae</taxon>
        <taxon>Ambrosiozyma</taxon>
    </lineage>
</organism>
<dbReference type="PRINTS" id="PR00619">
    <property type="entry name" value="GATAZNFINGER"/>
</dbReference>
<evidence type="ECO:0000256" key="4">
    <source>
        <dbReference type="ARBA" id="ARBA00022771"/>
    </source>
</evidence>
<evidence type="ECO:0000256" key="8">
    <source>
        <dbReference type="ARBA" id="ARBA00023242"/>
    </source>
</evidence>
<feature type="domain" description="GATA-type" evidence="11">
    <location>
        <begin position="191"/>
        <end position="244"/>
    </location>
</feature>
<dbReference type="FunFam" id="3.30.50.10:FF:000007">
    <property type="entry name" value="Nitrogen regulatory AreA, N-terminal"/>
    <property type="match status" value="1"/>
</dbReference>
<dbReference type="PANTHER" id="PTHR10071:SF335">
    <property type="entry name" value="IRON-SENSING TRANSCRIPTIONAL REPRESSOR-RELATED"/>
    <property type="match status" value="1"/>
</dbReference>
<evidence type="ECO:0000256" key="7">
    <source>
        <dbReference type="ARBA" id="ARBA00023163"/>
    </source>
</evidence>
<feature type="compositionally biased region" description="Basic residues" evidence="10">
    <location>
        <begin position="235"/>
        <end position="248"/>
    </location>
</feature>
<dbReference type="Gene3D" id="3.30.50.10">
    <property type="entry name" value="Erythroid Transcription Factor GATA-1, subunit A"/>
    <property type="match status" value="2"/>
</dbReference>
<dbReference type="PROSITE" id="PS50114">
    <property type="entry name" value="GATA_ZN_FINGER_2"/>
    <property type="match status" value="2"/>
</dbReference>
<dbReference type="EMBL" id="BSXU01012609">
    <property type="protein sequence ID" value="GME77579.1"/>
    <property type="molecule type" value="Genomic_DNA"/>
</dbReference>
<sequence length="324" mass="34951">MSAVLSTKPIPVSFPPIMSSEKKIDGSTRSPLPPRKKLATKTSQSRLPSSKISSQQKKSSKRLASSSPTSPQNSEDSSSNGGQVCANCGATKTPLWRRTPDGALTCNACGLYYKANHTHRPVNLKKPPHMVPISKRDLPRGSCKGGGHCNGTGGSASCSGCPAFNNRVIVESKNGECVKQEVDPAEEDDDVEMALACMNCGTTVTPLWRRDDSGNTICNACGLYFKLHGVHRPVKMKKKTIKRRKRNSHGVQSPPMKPISSTSVSPPSTTPKLNSSTSPQTSQLQMAPIPLQQQNQVTNTFFSHTLRPTIKQSFQQHSATSSII</sequence>
<feature type="region of interest" description="Disordered" evidence="10">
    <location>
        <begin position="235"/>
        <end position="283"/>
    </location>
</feature>
<keyword evidence="7" id="KW-0804">Transcription</keyword>
<keyword evidence="13" id="KW-1185">Reference proteome</keyword>
<evidence type="ECO:0000313" key="12">
    <source>
        <dbReference type="EMBL" id="GME77579.1"/>
    </source>
</evidence>
<protein>
    <submittedName>
        <fullName evidence="12">Unnamed protein product</fullName>
    </submittedName>
</protein>
<keyword evidence="6" id="KW-0805">Transcription regulation</keyword>
<dbReference type="Pfam" id="PF00320">
    <property type="entry name" value="GATA"/>
    <property type="match status" value="2"/>
</dbReference>
<keyword evidence="3" id="KW-0677">Repeat</keyword>
<proteinExistence type="predicted"/>
<dbReference type="GO" id="GO:0000978">
    <property type="term" value="F:RNA polymerase II cis-regulatory region sequence-specific DNA binding"/>
    <property type="evidence" value="ECO:0007669"/>
    <property type="project" value="TreeGrafter"/>
</dbReference>
<keyword evidence="8" id="KW-0539">Nucleus</keyword>
<feature type="domain" description="GATA-type" evidence="11">
    <location>
        <begin position="79"/>
        <end position="136"/>
    </location>
</feature>
<evidence type="ECO:0000256" key="6">
    <source>
        <dbReference type="ARBA" id="ARBA00023015"/>
    </source>
</evidence>
<dbReference type="GO" id="GO:0000122">
    <property type="term" value="P:negative regulation of transcription by RNA polymerase II"/>
    <property type="evidence" value="ECO:0007669"/>
    <property type="project" value="TreeGrafter"/>
</dbReference>
<dbReference type="Proteomes" id="UP001165063">
    <property type="component" value="Unassembled WGS sequence"/>
</dbReference>
<feature type="compositionally biased region" description="Low complexity" evidence="10">
    <location>
        <begin position="260"/>
        <end position="271"/>
    </location>
</feature>
<dbReference type="SMART" id="SM00401">
    <property type="entry name" value="ZnF_GATA"/>
    <property type="match status" value="2"/>
</dbReference>
<dbReference type="GO" id="GO:0000981">
    <property type="term" value="F:DNA-binding transcription factor activity, RNA polymerase II-specific"/>
    <property type="evidence" value="ECO:0007669"/>
    <property type="project" value="TreeGrafter"/>
</dbReference>
<evidence type="ECO:0000256" key="5">
    <source>
        <dbReference type="ARBA" id="ARBA00022833"/>
    </source>
</evidence>
<dbReference type="GO" id="GO:0006879">
    <property type="term" value="P:intracellular iron ion homeostasis"/>
    <property type="evidence" value="ECO:0007669"/>
    <property type="project" value="UniProtKB-ARBA"/>
</dbReference>
<dbReference type="CDD" id="cd00202">
    <property type="entry name" value="ZnF_GATA"/>
    <property type="match status" value="2"/>
</dbReference>
<evidence type="ECO:0000256" key="1">
    <source>
        <dbReference type="ARBA" id="ARBA00004123"/>
    </source>
</evidence>
<feature type="region of interest" description="Disordered" evidence="10">
    <location>
        <begin position="1"/>
        <end position="83"/>
    </location>
</feature>
<feature type="compositionally biased region" description="Polar residues" evidence="10">
    <location>
        <begin position="71"/>
        <end position="82"/>
    </location>
</feature>